<proteinExistence type="predicted"/>
<keyword evidence="1" id="KW-0732">Signal</keyword>
<keyword evidence="3" id="KW-1185">Reference proteome</keyword>
<accession>A0A3N2BF79</accession>
<evidence type="ECO:0000256" key="1">
    <source>
        <dbReference type="SAM" id="SignalP"/>
    </source>
</evidence>
<dbReference type="RefSeq" id="WP_148058940.1">
    <property type="nucleotide sequence ID" value="NZ_RKHK01000001.1"/>
</dbReference>
<protein>
    <recommendedName>
        <fullName evidence="4">Lipoprotein</fullName>
    </recommendedName>
</protein>
<gene>
    <name evidence="2" type="ORF">EDD31_2251</name>
</gene>
<dbReference type="PROSITE" id="PS51257">
    <property type="entry name" value="PROKAR_LIPOPROTEIN"/>
    <property type="match status" value="1"/>
</dbReference>
<organism evidence="2 3">
    <name type="scientific">Bogoriella caseilytica</name>
    <dbReference type="NCBI Taxonomy" id="56055"/>
    <lineage>
        <taxon>Bacteria</taxon>
        <taxon>Bacillati</taxon>
        <taxon>Actinomycetota</taxon>
        <taxon>Actinomycetes</taxon>
        <taxon>Micrococcales</taxon>
        <taxon>Bogoriellaceae</taxon>
        <taxon>Bogoriella</taxon>
    </lineage>
</organism>
<feature type="chain" id="PRO_5038794633" description="Lipoprotein" evidence="1">
    <location>
        <begin position="24"/>
        <end position="157"/>
    </location>
</feature>
<reference evidence="2 3" key="1">
    <citation type="submission" date="2018-11" db="EMBL/GenBank/DDBJ databases">
        <title>Sequencing the genomes of 1000 actinobacteria strains.</title>
        <authorList>
            <person name="Klenk H.-P."/>
        </authorList>
    </citation>
    <scope>NUCLEOTIDE SEQUENCE [LARGE SCALE GENOMIC DNA]</scope>
    <source>
        <strain evidence="2 3">DSM 11294</strain>
    </source>
</reference>
<dbReference type="AlphaFoldDB" id="A0A3N2BF79"/>
<comment type="caution">
    <text evidence="2">The sequence shown here is derived from an EMBL/GenBank/DDBJ whole genome shotgun (WGS) entry which is preliminary data.</text>
</comment>
<feature type="signal peptide" evidence="1">
    <location>
        <begin position="1"/>
        <end position="23"/>
    </location>
</feature>
<evidence type="ECO:0000313" key="3">
    <source>
        <dbReference type="Proteomes" id="UP000280668"/>
    </source>
</evidence>
<dbReference type="EMBL" id="RKHK01000001">
    <property type="protein sequence ID" value="ROR73860.1"/>
    <property type="molecule type" value="Genomic_DNA"/>
</dbReference>
<sequence length="157" mass="16372">MRRRTRIAGTASALALAAAGCQAGDGEDPGGADDAAVEVAPSDVADFEAALDAAGEEREEFELDELAIVVDDTTIRLVLLGSGSCPPEPQASDVELNGGVEAVAFEETGDVLTEECTADAVEYFFELTAESGWAETVELSFDRAISDDGPMRVLDGR</sequence>
<evidence type="ECO:0000313" key="2">
    <source>
        <dbReference type="EMBL" id="ROR73860.1"/>
    </source>
</evidence>
<name>A0A3N2BF79_9MICO</name>
<evidence type="ECO:0008006" key="4">
    <source>
        <dbReference type="Google" id="ProtNLM"/>
    </source>
</evidence>
<dbReference type="OrthoDB" id="5080305at2"/>
<dbReference type="Proteomes" id="UP000280668">
    <property type="component" value="Unassembled WGS sequence"/>
</dbReference>